<evidence type="ECO:0000259" key="14">
    <source>
        <dbReference type="PROSITE" id="PS50885"/>
    </source>
</evidence>
<dbReference type="PROSITE" id="PS50109">
    <property type="entry name" value="HIS_KIN"/>
    <property type="match status" value="1"/>
</dbReference>
<dbReference type="Pfam" id="PF06580">
    <property type="entry name" value="His_kinase"/>
    <property type="match status" value="1"/>
</dbReference>
<dbReference type="SUPFAM" id="SSF158472">
    <property type="entry name" value="HAMP domain-like"/>
    <property type="match status" value="1"/>
</dbReference>
<evidence type="ECO:0000256" key="9">
    <source>
        <dbReference type="ARBA" id="ARBA00022989"/>
    </source>
</evidence>
<keyword evidence="4" id="KW-1003">Cell membrane</keyword>
<keyword evidence="8" id="KW-0418">Kinase</keyword>
<keyword evidence="7 12" id="KW-0812">Transmembrane</keyword>
<dbReference type="EMBL" id="LM995447">
    <property type="protein sequence ID" value="CDZ23933.1"/>
    <property type="molecule type" value="Genomic_DNA"/>
</dbReference>
<feature type="transmembrane region" description="Helical" evidence="12">
    <location>
        <begin position="299"/>
        <end position="322"/>
    </location>
</feature>
<keyword evidence="5" id="KW-0597">Phosphoprotein</keyword>
<evidence type="ECO:0000256" key="4">
    <source>
        <dbReference type="ARBA" id="ARBA00022475"/>
    </source>
</evidence>
<evidence type="ECO:0000256" key="10">
    <source>
        <dbReference type="ARBA" id="ARBA00023012"/>
    </source>
</evidence>
<dbReference type="Gene3D" id="6.10.340.10">
    <property type="match status" value="1"/>
</dbReference>
<dbReference type="InterPro" id="IPR003594">
    <property type="entry name" value="HATPase_dom"/>
</dbReference>
<evidence type="ECO:0000256" key="12">
    <source>
        <dbReference type="SAM" id="Phobius"/>
    </source>
</evidence>
<dbReference type="KEGG" id="ccel:CCDG5_0804"/>
<feature type="domain" description="Histidine kinase" evidence="13">
    <location>
        <begin position="483"/>
        <end position="587"/>
    </location>
</feature>
<dbReference type="InterPro" id="IPR010559">
    <property type="entry name" value="Sig_transdc_His_kin_internal"/>
</dbReference>
<dbReference type="CDD" id="cd06225">
    <property type="entry name" value="HAMP"/>
    <property type="match status" value="1"/>
</dbReference>
<dbReference type="SMART" id="SM00387">
    <property type="entry name" value="HATPase_c"/>
    <property type="match status" value="1"/>
</dbReference>
<feature type="transmembrane region" description="Helical" evidence="12">
    <location>
        <begin position="21"/>
        <end position="43"/>
    </location>
</feature>
<evidence type="ECO:0000256" key="8">
    <source>
        <dbReference type="ARBA" id="ARBA00022777"/>
    </source>
</evidence>
<dbReference type="GO" id="GO:0000155">
    <property type="term" value="F:phosphorelay sensor kinase activity"/>
    <property type="evidence" value="ECO:0007669"/>
    <property type="project" value="InterPro"/>
</dbReference>
<accession>A0A078KNB3</accession>
<evidence type="ECO:0000256" key="3">
    <source>
        <dbReference type="ARBA" id="ARBA00012438"/>
    </source>
</evidence>
<dbReference type="InterPro" id="IPR036890">
    <property type="entry name" value="HATPase_C_sf"/>
</dbReference>
<evidence type="ECO:0000256" key="1">
    <source>
        <dbReference type="ARBA" id="ARBA00000085"/>
    </source>
</evidence>
<dbReference type="SMART" id="SM00304">
    <property type="entry name" value="HAMP"/>
    <property type="match status" value="1"/>
</dbReference>
<dbReference type="Gene3D" id="3.30.565.10">
    <property type="entry name" value="Histidine kinase-like ATPase, C-terminal domain"/>
    <property type="match status" value="1"/>
</dbReference>
<dbReference type="PROSITE" id="PS50885">
    <property type="entry name" value="HAMP"/>
    <property type="match status" value="1"/>
</dbReference>
<dbReference type="HOGENOM" id="CLU_020473_6_1_9"/>
<sequence>MKKVLNRLKNAYMNFRISTKLSILYLFVFLLSMFLSWIVYYNLNYRFSIQKSGELSMQTLYSLKSNITNLLENVDYNSRVILSNNDVQTILSNGQNEDTFVAENRMRTSLTLLINTMPSIESIYVFDNYGHCYGAGRGMNYTLKISRITEAPWYNEVVDLNGASLFRLHANNIFSAENKESSVSMVRLINGTVSQRPIGILLMNISNSALEESYHEIVKKYGSTVILLDESNKYIISNEKISTENVAAILQNSEKNHDDPLILKSGGKRFIYSSITLDYPKWKIIMGIPMEEIDKELALYQRITFIIIFLNIILLLGCIMIFSRLITIPIHKLLESMRGVQKGNFVTVHMNTGADEIGQLKDGYNLMITKIQELLNKIINDQRAKRKLELNILQAQIKPHFLYNTLDAMAYLSLAGKNAELYDALEALGEFYRKSLSKGGEIISIKDEIDITRDYLLLQRLRYGDIFTAKFDIDESVLKYKTLKLILQPLVENSIYHGIRPKGEPGEIWVRVKGDGDRIIFSVEDNGIGMPDDVIKAFQNRDIKESGFGLWETLERIRIYYENDSSYTIKSSKNKGTIITISIPKETVERGGAKNDVLQPTH</sequence>
<dbReference type="PANTHER" id="PTHR34220:SF7">
    <property type="entry name" value="SENSOR HISTIDINE KINASE YPDA"/>
    <property type="match status" value="1"/>
</dbReference>
<keyword evidence="10" id="KW-0902">Two-component regulatory system</keyword>
<dbReference type="PANTHER" id="PTHR34220">
    <property type="entry name" value="SENSOR HISTIDINE KINASE YPDA"/>
    <property type="match status" value="1"/>
</dbReference>
<comment type="subcellular location">
    <subcellularLocation>
        <location evidence="2">Cell membrane</location>
        <topology evidence="2">Multi-pass membrane protein</topology>
    </subcellularLocation>
</comment>
<evidence type="ECO:0000256" key="7">
    <source>
        <dbReference type="ARBA" id="ARBA00022692"/>
    </source>
</evidence>
<dbReference type="Pfam" id="PF02518">
    <property type="entry name" value="HATPase_c"/>
    <property type="match status" value="1"/>
</dbReference>
<dbReference type="InterPro" id="IPR003660">
    <property type="entry name" value="HAMP_dom"/>
</dbReference>
<comment type="catalytic activity">
    <reaction evidence="1">
        <text>ATP + protein L-histidine = ADP + protein N-phospho-L-histidine.</text>
        <dbReference type="EC" id="2.7.13.3"/>
    </reaction>
</comment>
<dbReference type="SUPFAM" id="SSF55874">
    <property type="entry name" value="ATPase domain of HSP90 chaperone/DNA topoisomerase II/histidine kinase"/>
    <property type="match status" value="1"/>
</dbReference>
<gene>
    <name evidence="15" type="ORF">CCDG5_0804</name>
</gene>
<dbReference type="InterPro" id="IPR050640">
    <property type="entry name" value="Bact_2-comp_sensor_kinase"/>
</dbReference>
<evidence type="ECO:0000256" key="2">
    <source>
        <dbReference type="ARBA" id="ARBA00004651"/>
    </source>
</evidence>
<keyword evidence="11 12" id="KW-0472">Membrane</keyword>
<evidence type="ECO:0000313" key="15">
    <source>
        <dbReference type="EMBL" id="CDZ23933.1"/>
    </source>
</evidence>
<dbReference type="STRING" id="29343.CCDG5_0804"/>
<dbReference type="GO" id="GO:0005886">
    <property type="term" value="C:plasma membrane"/>
    <property type="evidence" value="ECO:0007669"/>
    <property type="project" value="UniProtKB-SubCell"/>
</dbReference>
<name>A0A078KNB3_9FIRM</name>
<keyword evidence="16" id="KW-1185">Reference proteome</keyword>
<dbReference type="InterPro" id="IPR033479">
    <property type="entry name" value="dCache_1"/>
</dbReference>
<evidence type="ECO:0000259" key="13">
    <source>
        <dbReference type="PROSITE" id="PS50109"/>
    </source>
</evidence>
<reference evidence="16" key="1">
    <citation type="submission" date="2014-07" db="EMBL/GenBank/DDBJ databases">
        <authorList>
            <person name="Wibberg D."/>
        </authorList>
    </citation>
    <scope>NUCLEOTIDE SEQUENCE [LARGE SCALE GENOMIC DNA]</scope>
    <source>
        <strain evidence="16">DG5</strain>
    </source>
</reference>
<evidence type="ECO:0000313" key="16">
    <source>
        <dbReference type="Proteomes" id="UP000032431"/>
    </source>
</evidence>
<dbReference type="Pfam" id="PF02743">
    <property type="entry name" value="dCache_1"/>
    <property type="match status" value="1"/>
</dbReference>
<dbReference type="EC" id="2.7.13.3" evidence="3"/>
<dbReference type="InterPro" id="IPR005467">
    <property type="entry name" value="His_kinase_dom"/>
</dbReference>
<evidence type="ECO:0000256" key="6">
    <source>
        <dbReference type="ARBA" id="ARBA00022679"/>
    </source>
</evidence>
<feature type="domain" description="HAMP" evidence="14">
    <location>
        <begin position="324"/>
        <end position="376"/>
    </location>
</feature>
<keyword evidence="6" id="KW-0808">Transferase</keyword>
<dbReference type="Proteomes" id="UP000032431">
    <property type="component" value="Chromosome I"/>
</dbReference>
<dbReference type="PATRIC" id="fig|29343.3.peg.849"/>
<proteinExistence type="predicted"/>
<dbReference type="AlphaFoldDB" id="A0A078KNB3"/>
<evidence type="ECO:0000256" key="11">
    <source>
        <dbReference type="ARBA" id="ARBA00023136"/>
    </source>
</evidence>
<protein>
    <recommendedName>
        <fullName evidence="3">histidine kinase</fullName>
        <ecNumber evidence="3">2.7.13.3</ecNumber>
    </recommendedName>
</protein>
<evidence type="ECO:0000256" key="5">
    <source>
        <dbReference type="ARBA" id="ARBA00022553"/>
    </source>
</evidence>
<organism evidence="15 16">
    <name type="scientific">[Clostridium] cellulosi</name>
    <dbReference type="NCBI Taxonomy" id="29343"/>
    <lineage>
        <taxon>Bacteria</taxon>
        <taxon>Bacillati</taxon>
        <taxon>Bacillota</taxon>
        <taxon>Clostridia</taxon>
        <taxon>Eubacteriales</taxon>
        <taxon>Oscillospiraceae</taxon>
        <taxon>Oscillospiraceae incertae sedis</taxon>
    </lineage>
</organism>
<keyword evidence="9 12" id="KW-1133">Transmembrane helix</keyword>